<dbReference type="SUPFAM" id="SSF50249">
    <property type="entry name" value="Nucleic acid-binding proteins"/>
    <property type="match status" value="1"/>
</dbReference>
<dbReference type="InterPro" id="IPR011564">
    <property type="entry name" value="Telomer_end-bd_POT1/Cdc13"/>
</dbReference>
<feature type="compositionally biased region" description="Polar residues" evidence="1">
    <location>
        <begin position="501"/>
        <end position="513"/>
    </location>
</feature>
<feature type="region of interest" description="Disordered" evidence="1">
    <location>
        <begin position="278"/>
        <end position="297"/>
    </location>
</feature>
<dbReference type="SMART" id="SM00976">
    <property type="entry name" value="Telo_bind"/>
    <property type="match status" value="1"/>
</dbReference>
<dbReference type="Gene3D" id="2.40.50.140">
    <property type="entry name" value="Nucleic acid-binding proteins"/>
    <property type="match status" value="1"/>
</dbReference>
<feature type="compositionally biased region" description="Basic and acidic residues" evidence="1">
    <location>
        <begin position="734"/>
        <end position="766"/>
    </location>
</feature>
<organism evidence="3 4">
    <name type="scientific">Myriangium duriaei CBS 260.36</name>
    <dbReference type="NCBI Taxonomy" id="1168546"/>
    <lineage>
        <taxon>Eukaryota</taxon>
        <taxon>Fungi</taxon>
        <taxon>Dikarya</taxon>
        <taxon>Ascomycota</taxon>
        <taxon>Pezizomycotina</taxon>
        <taxon>Dothideomycetes</taxon>
        <taxon>Dothideomycetidae</taxon>
        <taxon>Myriangiales</taxon>
        <taxon>Myriangiaceae</taxon>
        <taxon>Myriangium</taxon>
    </lineage>
</organism>
<feature type="region of interest" description="Disordered" evidence="1">
    <location>
        <begin position="787"/>
        <end position="828"/>
    </location>
</feature>
<dbReference type="GO" id="GO:0003677">
    <property type="term" value="F:DNA binding"/>
    <property type="evidence" value="ECO:0007669"/>
    <property type="project" value="InterPro"/>
</dbReference>
<dbReference type="AlphaFoldDB" id="A0A9P4J0T1"/>
<sequence length="1068" mass="116307">MSASIPISSLHPFEAIPVGTTLKAEVSLLWPYSSSHASCALLLVDPDFRQRHARGEIRVRFKGVVAELLAKAHVGIGDKIKLELKGARWKESDGRALSITPGKPVEAELLFNHYLHLTVLEDASGALDGRVVHVDEPQVSDQAVPEPLNGPSTPDPRRSGYGTLGLGTPVVGGYASPAFMKRLRLSQEHFLTSPGLRKDDETVESIGSRKRRRVSGNGITKWTLLKEKPTEHGSESEHENEDPTDLGMTDGHDTAESAGHARPGGLIVEDMGSNVDTSSACGTRETSMAPPPLPRLRMPQPFLIDRTRSRQNDPLTPKLFPVSPSSLPIPSPFPQTPLTLVEITNEVITSNTDSIPTDSAPIPESAAHPGYFDLKMSSDSTKTSMEASFTETDQISPTVPLKDIIDQPDLAVSIADAINSPSSGSEADISSNDGLTSQANPLVERKTSPDEREYDLNELNDPRDRPISSQISSPSDIDSATAVAEAPDSDQSEAEDARMSGRSTPSDDQNDSPASALPRDRLLVFDARSSQLSSSYASPSLPPQSTLGAVVKEIMPSKLPVLNDHHPFGLDDSKPSEDASVHLGQLIKSGGTRGNGSDGHSSQDEDAAWTAMDSAIHDLNANSHERQQAPGPPLASIRGPEHSSLGESEAINRASMSRKHPNVEIDGMPEVNEVHRLSSHLSSLQKAGTLEDEAHGLTKALEARAPTSTQITKQLLTDDLMNNHEPSVALTENPQDRAEKDHVMVDEQKADSARDTGGDVPKLPDDVIRDKQTSHAVDLTSTVDASVREQHMAPTNERLLRPCDKHKQKQQMSTSIDEARRRPSSRLSLVPDSLDTWFTAKSPTSPDTNNTSRRKTIHTLPSQTAPDAPILPLHDNEAAHRSLSPPASLQPQPSTGTTTDLTYLTPLTNLSHHLNSPTAKVDVLAVVTDAASIPARAKSGPRDWFTVMHVSSPALDDAQVRVEVFRPWKESLPVATEGDVVLLRNFGVRSRERKAFLLSGEESGWCVWRWQGDEEEGVEEVRGPPVEVGEGERKEVQEVRGWWEERRDVQMEEEMWERRRRGKGRTTL</sequence>
<feature type="region of interest" description="Disordered" evidence="1">
    <location>
        <begin position="137"/>
        <end position="164"/>
    </location>
</feature>
<dbReference type="GO" id="GO:0000781">
    <property type="term" value="C:chromosome, telomeric region"/>
    <property type="evidence" value="ECO:0007669"/>
    <property type="project" value="InterPro"/>
</dbReference>
<name>A0A9P4J0T1_9PEZI</name>
<feature type="region of interest" description="Disordered" evidence="1">
    <location>
        <begin position="418"/>
        <end position="523"/>
    </location>
</feature>
<keyword evidence="4" id="KW-1185">Reference proteome</keyword>
<feature type="compositionally biased region" description="Polar residues" evidence="1">
    <location>
        <begin position="377"/>
        <end position="394"/>
    </location>
</feature>
<evidence type="ECO:0000313" key="3">
    <source>
        <dbReference type="EMBL" id="KAF2153383.1"/>
    </source>
</evidence>
<feature type="domain" description="Telomeric single stranded DNA binding POT1/Cdc13" evidence="2">
    <location>
        <begin position="904"/>
        <end position="1044"/>
    </location>
</feature>
<feature type="compositionally biased region" description="Low complexity" evidence="1">
    <location>
        <begin position="467"/>
        <end position="479"/>
    </location>
</feature>
<accession>A0A9P4J0T1</accession>
<gene>
    <name evidence="3" type="ORF">K461DRAFT_267963</name>
</gene>
<dbReference type="OrthoDB" id="5363079at2759"/>
<evidence type="ECO:0000259" key="2">
    <source>
        <dbReference type="SMART" id="SM00976"/>
    </source>
</evidence>
<feature type="region of interest" description="Disordered" evidence="1">
    <location>
        <begin position="587"/>
        <end position="607"/>
    </location>
</feature>
<feature type="compositionally biased region" description="Basic and acidic residues" evidence="1">
    <location>
        <begin position="224"/>
        <end position="237"/>
    </location>
</feature>
<reference evidence="3" key="1">
    <citation type="journal article" date="2020" name="Stud. Mycol.">
        <title>101 Dothideomycetes genomes: a test case for predicting lifestyles and emergence of pathogens.</title>
        <authorList>
            <person name="Haridas S."/>
            <person name="Albert R."/>
            <person name="Binder M."/>
            <person name="Bloem J."/>
            <person name="Labutti K."/>
            <person name="Salamov A."/>
            <person name="Andreopoulos B."/>
            <person name="Baker S."/>
            <person name="Barry K."/>
            <person name="Bills G."/>
            <person name="Bluhm B."/>
            <person name="Cannon C."/>
            <person name="Castanera R."/>
            <person name="Culley D."/>
            <person name="Daum C."/>
            <person name="Ezra D."/>
            <person name="Gonzalez J."/>
            <person name="Henrissat B."/>
            <person name="Kuo A."/>
            <person name="Liang C."/>
            <person name="Lipzen A."/>
            <person name="Lutzoni F."/>
            <person name="Magnuson J."/>
            <person name="Mondo S."/>
            <person name="Nolan M."/>
            <person name="Ohm R."/>
            <person name="Pangilinan J."/>
            <person name="Park H.-J."/>
            <person name="Ramirez L."/>
            <person name="Alfaro M."/>
            <person name="Sun H."/>
            <person name="Tritt A."/>
            <person name="Yoshinaga Y."/>
            <person name="Zwiers L.-H."/>
            <person name="Turgeon B."/>
            <person name="Goodwin S."/>
            <person name="Spatafora J."/>
            <person name="Crous P."/>
            <person name="Grigoriev I."/>
        </authorList>
    </citation>
    <scope>NUCLEOTIDE SEQUENCE</scope>
    <source>
        <strain evidence="3">CBS 260.36</strain>
    </source>
</reference>
<dbReference type="Proteomes" id="UP000799439">
    <property type="component" value="Unassembled WGS sequence"/>
</dbReference>
<dbReference type="Pfam" id="PF02765">
    <property type="entry name" value="POT1"/>
    <property type="match status" value="1"/>
</dbReference>
<evidence type="ECO:0000256" key="1">
    <source>
        <dbReference type="SAM" id="MobiDB-lite"/>
    </source>
</evidence>
<dbReference type="InterPro" id="IPR012340">
    <property type="entry name" value="NA-bd_OB-fold"/>
</dbReference>
<dbReference type="EMBL" id="ML996085">
    <property type="protein sequence ID" value="KAF2153383.1"/>
    <property type="molecule type" value="Genomic_DNA"/>
</dbReference>
<feature type="region of interest" description="Disordered" evidence="1">
    <location>
        <begin position="726"/>
        <end position="766"/>
    </location>
</feature>
<protein>
    <recommendedName>
        <fullName evidence="2">Telomeric single stranded DNA binding POT1/Cdc13 domain-containing protein</fullName>
    </recommendedName>
</protein>
<dbReference type="GO" id="GO:0000723">
    <property type="term" value="P:telomere maintenance"/>
    <property type="evidence" value="ECO:0007669"/>
    <property type="project" value="InterPro"/>
</dbReference>
<feature type="region of interest" description="Disordered" evidence="1">
    <location>
        <begin position="624"/>
        <end position="645"/>
    </location>
</feature>
<dbReference type="CDD" id="cd04497">
    <property type="entry name" value="hPOT1_OB1_like"/>
    <property type="match status" value="1"/>
</dbReference>
<feature type="compositionally biased region" description="Polar residues" evidence="1">
    <location>
        <begin position="419"/>
        <end position="440"/>
    </location>
</feature>
<proteinExistence type="predicted"/>
<feature type="region of interest" description="Disordered" evidence="1">
    <location>
        <begin position="353"/>
        <end position="394"/>
    </location>
</feature>
<comment type="caution">
    <text evidence="3">The sequence shown here is derived from an EMBL/GenBank/DDBJ whole genome shotgun (WGS) entry which is preliminary data.</text>
</comment>
<feature type="compositionally biased region" description="Basic and acidic residues" evidence="1">
    <location>
        <begin position="443"/>
        <end position="466"/>
    </location>
</feature>
<evidence type="ECO:0000313" key="4">
    <source>
        <dbReference type="Proteomes" id="UP000799439"/>
    </source>
</evidence>
<feature type="region of interest" description="Disordered" evidence="1">
    <location>
        <begin position="196"/>
        <end position="267"/>
    </location>
</feature>